<sequence length="106" mass="11903">MDMAKLNPENAILVGKFGDLEILRKNWPVVGVLKDWAPEGWPMLPMARIDEAIGRAWLATYDDSFECVEEKEIDIEAASQYPYDRMMGAGAVEVRLTSLIRAAEDS</sequence>
<evidence type="ECO:0000313" key="1">
    <source>
        <dbReference type="EMBL" id="KYF56185.1"/>
    </source>
</evidence>
<evidence type="ECO:0000313" key="2">
    <source>
        <dbReference type="Proteomes" id="UP000075420"/>
    </source>
</evidence>
<proteinExistence type="predicted"/>
<comment type="caution">
    <text evidence="1">The sequence shown here is derived from an EMBL/GenBank/DDBJ whole genome shotgun (WGS) entry which is preliminary data.</text>
</comment>
<reference evidence="1 2" key="1">
    <citation type="submission" date="2014-02" db="EMBL/GenBank/DDBJ databases">
        <title>The small core and large imbalanced accessory genome model reveals a collaborative survival strategy of Sorangium cellulosum strains in nature.</title>
        <authorList>
            <person name="Han K."/>
            <person name="Peng R."/>
            <person name="Blom J."/>
            <person name="Li Y.-Z."/>
        </authorList>
    </citation>
    <scope>NUCLEOTIDE SEQUENCE [LARGE SCALE GENOMIC DNA]</scope>
    <source>
        <strain evidence="1 2">So0157-25</strain>
    </source>
</reference>
<dbReference type="EMBL" id="JELY01001324">
    <property type="protein sequence ID" value="KYF56185.1"/>
    <property type="molecule type" value="Genomic_DNA"/>
</dbReference>
<dbReference type="Proteomes" id="UP000075420">
    <property type="component" value="Unassembled WGS sequence"/>
</dbReference>
<dbReference type="InterPro" id="IPR029278">
    <property type="entry name" value="Imm26"/>
</dbReference>
<gene>
    <name evidence="1" type="ORF">BE08_06195</name>
</gene>
<accession>A0A150PKH8</accession>
<organism evidence="1 2">
    <name type="scientific">Sorangium cellulosum</name>
    <name type="common">Polyangium cellulosum</name>
    <dbReference type="NCBI Taxonomy" id="56"/>
    <lineage>
        <taxon>Bacteria</taxon>
        <taxon>Pseudomonadati</taxon>
        <taxon>Myxococcota</taxon>
        <taxon>Polyangia</taxon>
        <taxon>Polyangiales</taxon>
        <taxon>Polyangiaceae</taxon>
        <taxon>Sorangium</taxon>
    </lineage>
</organism>
<name>A0A150PKH8_SORCE</name>
<dbReference type="Pfam" id="PF15428">
    <property type="entry name" value="Imm26"/>
    <property type="match status" value="1"/>
</dbReference>
<protein>
    <submittedName>
        <fullName evidence="1">Uncharacterized protein</fullName>
    </submittedName>
</protein>
<dbReference type="AlphaFoldDB" id="A0A150PKH8"/>